<dbReference type="PANTHER" id="PTHR34047">
    <property type="entry name" value="NUCLEAR INTRON MATURASE 1, MITOCHONDRIAL-RELATED"/>
    <property type="match status" value="1"/>
</dbReference>
<protein>
    <submittedName>
        <fullName evidence="3">Group II intron reverse transcriptase/maturase</fullName>
        <ecNumber evidence="3">2.7.7.49</ecNumber>
    </submittedName>
</protein>
<dbReference type="InterPro" id="IPR051083">
    <property type="entry name" value="GrpII_Intron_Splice-Mob/Def"/>
</dbReference>
<dbReference type="InterPro" id="IPR000477">
    <property type="entry name" value="RT_dom"/>
</dbReference>
<dbReference type="InterPro" id="IPR043502">
    <property type="entry name" value="DNA/RNA_pol_sf"/>
</dbReference>
<evidence type="ECO:0000259" key="2">
    <source>
        <dbReference type="PROSITE" id="PS50878"/>
    </source>
</evidence>
<dbReference type="PROSITE" id="PS50878">
    <property type="entry name" value="RT_POL"/>
    <property type="match status" value="1"/>
</dbReference>
<dbReference type="InterPro" id="IPR013597">
    <property type="entry name" value="Mat_intron_G2"/>
</dbReference>
<gene>
    <name evidence="3" type="primary">ltrA</name>
    <name evidence="3" type="ORF">F6J89_01240</name>
</gene>
<dbReference type="EC" id="2.7.7.49" evidence="3"/>
<dbReference type="Pfam" id="PF00078">
    <property type="entry name" value="RVT_1"/>
    <property type="match status" value="1"/>
</dbReference>
<dbReference type="Pfam" id="PF13655">
    <property type="entry name" value="RVT_N"/>
    <property type="match status" value="1"/>
</dbReference>
<dbReference type="EMBL" id="JAAHFQ010000015">
    <property type="protein sequence ID" value="NER26305.1"/>
    <property type="molecule type" value="Genomic_DNA"/>
</dbReference>
<dbReference type="Pfam" id="PF08388">
    <property type="entry name" value="GIIM"/>
    <property type="match status" value="1"/>
</dbReference>
<dbReference type="PANTHER" id="PTHR34047:SF10">
    <property type="entry name" value="GROUP II INTRON-ASSOCIATED OPEN READING FRAME"/>
    <property type="match status" value="1"/>
</dbReference>
<evidence type="ECO:0000313" key="3">
    <source>
        <dbReference type="EMBL" id="NER26305.1"/>
    </source>
</evidence>
<dbReference type="AlphaFoldDB" id="A0A6B3N688"/>
<feature type="domain" description="Reverse transcriptase" evidence="2">
    <location>
        <begin position="97"/>
        <end position="347"/>
    </location>
</feature>
<dbReference type="CDD" id="cd01651">
    <property type="entry name" value="RT_G2_intron"/>
    <property type="match status" value="1"/>
</dbReference>
<keyword evidence="3" id="KW-0548">Nucleotidyltransferase</keyword>
<feature type="region of interest" description="Disordered" evidence="1">
    <location>
        <begin position="1"/>
        <end position="21"/>
    </location>
</feature>
<keyword evidence="3" id="KW-0808">Transferase</keyword>
<proteinExistence type="predicted"/>
<sequence>MKASNPKCENQSTDGKPDEWKDIPWRKLERKVYKLQKHIYTASQRGETLKVRKLQKLLFKSRAAKLLTVRRVTQENKGKKTAGVDGVKALSPRQRWELAKNLRIDSKAMPTRRVWIDKPGRDEKRPLGIPVMRDRAKQKLAELALDPEWEARFEPNSYGFRKGRSCQDAIDAINSSIQKMPKWVLDADIAKCFDRINHEALLTKLNTMPHLRRQIKAWLRCGVLDGIKYFDTTEGTPQGGVISPLLANVALHGMEERINQAFDGGYYVSPQGKRKRYTSNTVRLIRYADDFVILHEDLKTIQQAQKVVADWLQGMGLELKPEKTRITHTLNGGKEYETGFNFLGYHIQQYEVGKHQSRTKDKIKRLGFNFNTLITPAKDKVQVHLNKLHKLILEGKAKAKPQAGLIEELNPVVRGWTNYYRTVNSSKTFHTLDHLMYQRLRRWAKRRHPNKNKTWIAGRYWGIHRGEGWEFTDIKTGATLYKYSDTKVISPGTKDEYVKVKGGKSPYDGDIAYWAARTGEHPELPKRKAILLKQQRQKCTHCGLYITDVLDTFKAR</sequence>
<organism evidence="3">
    <name type="scientific">Symploca sp. SIO1C4</name>
    <dbReference type="NCBI Taxonomy" id="2607765"/>
    <lineage>
        <taxon>Bacteria</taxon>
        <taxon>Bacillati</taxon>
        <taxon>Cyanobacteriota</taxon>
        <taxon>Cyanophyceae</taxon>
        <taxon>Coleofasciculales</taxon>
        <taxon>Coleofasciculaceae</taxon>
        <taxon>Symploca</taxon>
    </lineage>
</organism>
<dbReference type="NCBIfam" id="TIGR04416">
    <property type="entry name" value="group_II_RT_mat"/>
    <property type="match status" value="1"/>
</dbReference>
<dbReference type="InterPro" id="IPR030931">
    <property type="entry name" value="Group_II_RT_mat"/>
</dbReference>
<name>A0A6B3N688_9CYAN</name>
<dbReference type="InterPro" id="IPR025960">
    <property type="entry name" value="RVT_N"/>
</dbReference>
<dbReference type="SUPFAM" id="SSF56672">
    <property type="entry name" value="DNA/RNA polymerases"/>
    <property type="match status" value="1"/>
</dbReference>
<reference evidence="3" key="1">
    <citation type="submission" date="2019-11" db="EMBL/GenBank/DDBJ databases">
        <title>Genomic insights into an expanded diversity of filamentous marine cyanobacteria reveals the extraordinary biosynthetic potential of Moorea and Okeania.</title>
        <authorList>
            <person name="Ferreira Leao T."/>
            <person name="Wang M."/>
            <person name="Moss N."/>
            <person name="Da Silva R."/>
            <person name="Sanders J."/>
            <person name="Nurk S."/>
            <person name="Gurevich A."/>
            <person name="Humphrey G."/>
            <person name="Reher R."/>
            <person name="Zhu Q."/>
            <person name="Belda-Ferre P."/>
            <person name="Glukhov E."/>
            <person name="Rex R."/>
            <person name="Dorrestein P.C."/>
            <person name="Knight R."/>
            <person name="Pevzner P."/>
            <person name="Gerwick W.H."/>
            <person name="Gerwick L."/>
        </authorList>
    </citation>
    <scope>NUCLEOTIDE SEQUENCE</scope>
    <source>
        <strain evidence="3">SIO1C4</strain>
    </source>
</reference>
<dbReference type="GO" id="GO:0003964">
    <property type="term" value="F:RNA-directed DNA polymerase activity"/>
    <property type="evidence" value="ECO:0007669"/>
    <property type="project" value="UniProtKB-KW"/>
</dbReference>
<comment type="caution">
    <text evidence="3">The sequence shown here is derived from an EMBL/GenBank/DDBJ whole genome shotgun (WGS) entry which is preliminary data.</text>
</comment>
<accession>A0A6B3N688</accession>
<keyword evidence="3" id="KW-0695">RNA-directed DNA polymerase</keyword>
<evidence type="ECO:0000256" key="1">
    <source>
        <dbReference type="SAM" id="MobiDB-lite"/>
    </source>
</evidence>